<keyword evidence="4 5" id="KW-0206">Cytoskeleton</keyword>
<keyword evidence="2 5" id="KW-0963">Cytoplasm</keyword>
<accession>A0ABR1TQ19</accession>
<feature type="compositionally biased region" description="Polar residues" evidence="6">
    <location>
        <begin position="168"/>
        <end position="180"/>
    </location>
</feature>
<evidence type="ECO:0000259" key="9">
    <source>
        <dbReference type="Pfam" id="PF17681"/>
    </source>
</evidence>
<keyword evidence="3 5" id="KW-0493">Microtubule</keyword>
<dbReference type="Pfam" id="PF04130">
    <property type="entry name" value="GCP_C_terminal"/>
    <property type="match status" value="1"/>
</dbReference>
<comment type="caution">
    <text evidence="10">The sequence shown here is derived from an EMBL/GenBank/DDBJ whole genome shotgun (WGS) entry which is preliminary data.</text>
</comment>
<dbReference type="Proteomes" id="UP001446871">
    <property type="component" value="Unassembled WGS sequence"/>
</dbReference>
<evidence type="ECO:0000256" key="3">
    <source>
        <dbReference type="ARBA" id="ARBA00022701"/>
    </source>
</evidence>
<dbReference type="Gene3D" id="1.20.120.1900">
    <property type="entry name" value="Gamma-tubulin complex, C-terminal domain"/>
    <property type="match status" value="1"/>
</dbReference>
<feature type="domain" description="Gamma-Tubulin ring complex non-core subunit mod21 N-terminal" evidence="8">
    <location>
        <begin position="64"/>
        <end position="154"/>
    </location>
</feature>
<feature type="domain" description="Gamma tubulin complex component C-terminal" evidence="7">
    <location>
        <begin position="546"/>
        <end position="858"/>
    </location>
</feature>
<evidence type="ECO:0000256" key="2">
    <source>
        <dbReference type="ARBA" id="ARBA00022490"/>
    </source>
</evidence>
<evidence type="ECO:0000256" key="6">
    <source>
        <dbReference type="SAM" id="MobiDB-lite"/>
    </source>
</evidence>
<evidence type="ECO:0000259" key="7">
    <source>
        <dbReference type="Pfam" id="PF04130"/>
    </source>
</evidence>
<evidence type="ECO:0000256" key="5">
    <source>
        <dbReference type="RuleBase" id="RU363050"/>
    </source>
</evidence>
<protein>
    <recommendedName>
        <fullName evidence="5">Spindle pole body component</fullName>
    </recommendedName>
</protein>
<feature type="compositionally biased region" description="Basic and acidic residues" evidence="6">
    <location>
        <begin position="141"/>
        <end position="151"/>
    </location>
</feature>
<name>A0ABR1TQ19_9PEZI</name>
<sequence>MAFAATLSSLTEELIEVILNQPEPAKIKSLRESSLRSLRYNNFLRTNQFDIEKHVNGIEERFRVLNRDGLADALRERLDALSVVSNKFTPEMLHFLLELSDQPVNKSKLEDLLPREELRVDPGEQLKWEDILNDGGSSDDDLWKKPDFHDESSEDEPLDDDDKESYVSFGSGQTSLSSMEAQHRRRPQDYVIASLDDDTLSRVQQTQAWRLSHPKASGKGHVDSTRSEFQLVRETLFMLAGLENDLFDKRGEPSNKYWLQHASTYSLQSVLKWFGNISRNFLVLRALAQKRQQIPLLEVFRDGVAKRLQAFKAVVSNLERRLVDIKQDTVVSLIELQREVEPYVRPLLGLSAIVQQLARETKSQAFRYLELLFDAASTAQLEGQDIIYEFFGKLFFECFQVYLRPIRRWMDEGELRDGDETFFVANAQDQVSLSQVWENQFELRRGADGSLHAPRFLQPAAVKIFITGKSVVVLKNMGKLSRTGSQTAEPALDFDALIASDLGSFAPFSEVFNVAFESWMQSKHHAASSTLRRVLSDSCDLDGAVAMLHRLYLMSDGYRSDIFALALFNNLDLLNPKWHDRFVLTELAHDAFNELGDIHRIIITALDPESQGDIRTSRRSVRKCLPSIGVTYRMAWPIRIVVSGESIGHYQSVFTFLLQLRRASRMLQASHKSTKPVGRDHEQALYYGLRGKILWLCASLQSYLSNLVIAPLTEKLRKHLEEAVDVDSMIALHANFTKRLVAEACLGSKLDPIYQCMLDVFDLAIRLEDARRTEHERRAAAVAGEEGTPTSPDKSRAEDRSALFVKVDEEEDETFLEEQDKSALVLEDDRTYAEVLLEIRSGFDRHLRFIAGGLRGVARASGDPAAAKWDTLAEMLEAGVQQSAW</sequence>
<gene>
    <name evidence="10" type="ORF">PG996_015873</name>
</gene>
<feature type="region of interest" description="Disordered" evidence="6">
    <location>
        <begin position="777"/>
        <end position="800"/>
    </location>
</feature>
<dbReference type="Pfam" id="PF17681">
    <property type="entry name" value="GCP_N_terminal"/>
    <property type="match status" value="1"/>
</dbReference>
<reference evidence="10 11" key="1">
    <citation type="submission" date="2023-01" db="EMBL/GenBank/DDBJ databases">
        <title>Analysis of 21 Apiospora genomes using comparative genomics revels a genus with tremendous synthesis potential of carbohydrate active enzymes and secondary metabolites.</title>
        <authorList>
            <person name="Sorensen T."/>
        </authorList>
    </citation>
    <scope>NUCLEOTIDE SEQUENCE [LARGE SCALE GENOMIC DNA]</scope>
    <source>
        <strain evidence="10 11">CBS 83171</strain>
    </source>
</reference>
<evidence type="ECO:0000313" key="10">
    <source>
        <dbReference type="EMBL" id="KAK8047809.1"/>
    </source>
</evidence>
<organism evidence="10 11">
    <name type="scientific">Apiospora saccharicola</name>
    <dbReference type="NCBI Taxonomy" id="335842"/>
    <lineage>
        <taxon>Eukaryota</taxon>
        <taxon>Fungi</taxon>
        <taxon>Dikarya</taxon>
        <taxon>Ascomycota</taxon>
        <taxon>Pezizomycotina</taxon>
        <taxon>Sordariomycetes</taxon>
        <taxon>Xylariomycetidae</taxon>
        <taxon>Amphisphaeriales</taxon>
        <taxon>Apiosporaceae</taxon>
        <taxon>Apiospora</taxon>
    </lineage>
</organism>
<dbReference type="InterPro" id="IPR007259">
    <property type="entry name" value="GCP"/>
</dbReference>
<evidence type="ECO:0000256" key="4">
    <source>
        <dbReference type="ARBA" id="ARBA00023212"/>
    </source>
</evidence>
<evidence type="ECO:0000259" key="8">
    <source>
        <dbReference type="Pfam" id="PF14609"/>
    </source>
</evidence>
<dbReference type="PANTHER" id="PTHR19302:SF33">
    <property type="entry name" value="GAMMA-TUBULIN COMPLEX COMPONENT 5"/>
    <property type="match status" value="1"/>
</dbReference>
<dbReference type="InterPro" id="IPR059169">
    <property type="entry name" value="GCP5_N_ext"/>
</dbReference>
<dbReference type="InterPro" id="IPR042241">
    <property type="entry name" value="GCP_C_sf"/>
</dbReference>
<feature type="region of interest" description="Disordered" evidence="6">
    <location>
        <begin position="138"/>
        <end position="183"/>
    </location>
</feature>
<evidence type="ECO:0000313" key="11">
    <source>
        <dbReference type="Proteomes" id="UP001446871"/>
    </source>
</evidence>
<comment type="similarity">
    <text evidence="1 5">Belongs to the TUBGCP family.</text>
</comment>
<dbReference type="InterPro" id="IPR040457">
    <property type="entry name" value="GCP_C"/>
</dbReference>
<dbReference type="PANTHER" id="PTHR19302">
    <property type="entry name" value="GAMMA TUBULIN COMPLEX PROTEIN"/>
    <property type="match status" value="1"/>
</dbReference>
<dbReference type="CDD" id="cd22572">
    <property type="entry name" value="GCP5_NTD"/>
    <property type="match status" value="1"/>
</dbReference>
<dbReference type="InterPro" id="IPR032797">
    <property type="entry name" value="Mod21_N"/>
</dbReference>
<feature type="domain" description="Gamma tubulin complex component protein N-terminal" evidence="9">
    <location>
        <begin position="232"/>
        <end position="535"/>
    </location>
</feature>
<dbReference type="EMBL" id="JAQQWM010000009">
    <property type="protein sequence ID" value="KAK8047809.1"/>
    <property type="molecule type" value="Genomic_DNA"/>
</dbReference>
<evidence type="ECO:0000256" key="1">
    <source>
        <dbReference type="ARBA" id="ARBA00010337"/>
    </source>
</evidence>
<keyword evidence="11" id="KW-1185">Reference proteome</keyword>
<dbReference type="Pfam" id="PF14609">
    <property type="entry name" value="GCP5-Mod21_N"/>
    <property type="match status" value="1"/>
</dbReference>
<dbReference type="InterPro" id="IPR041470">
    <property type="entry name" value="GCP_N"/>
</dbReference>
<proteinExistence type="inferred from homology"/>
<comment type="subcellular location">
    <subcellularLocation>
        <location evidence="5">Cytoplasm</location>
        <location evidence="5">Cytoskeleton</location>
        <location evidence="5">Microtubule organizing center</location>
    </subcellularLocation>
</comment>
<feature type="compositionally biased region" description="Acidic residues" evidence="6">
    <location>
        <begin position="152"/>
        <end position="163"/>
    </location>
</feature>